<dbReference type="NCBIfam" id="TIGR02595">
    <property type="entry name" value="PEP_CTERM"/>
    <property type="match status" value="1"/>
</dbReference>
<feature type="domain" description="VWFA" evidence="2">
    <location>
        <begin position="39"/>
        <end position="229"/>
    </location>
</feature>
<accession>A0A2W4WJ20</accession>
<dbReference type="InterPro" id="IPR036465">
    <property type="entry name" value="vWFA_dom_sf"/>
</dbReference>
<feature type="signal peptide" evidence="1">
    <location>
        <begin position="1"/>
        <end position="30"/>
    </location>
</feature>
<reference evidence="4" key="1">
    <citation type="submission" date="2018-04" db="EMBL/GenBank/DDBJ databases">
        <authorList>
            <person name="Cornet L."/>
        </authorList>
    </citation>
    <scope>NUCLEOTIDE SEQUENCE [LARGE SCALE GENOMIC DNA]</scope>
</reference>
<dbReference type="InterPro" id="IPR002035">
    <property type="entry name" value="VWF_A"/>
</dbReference>
<dbReference type="EMBL" id="QBMP01000405">
    <property type="protein sequence ID" value="PZO43187.1"/>
    <property type="molecule type" value="Genomic_DNA"/>
</dbReference>
<feature type="chain" id="PRO_5016097700" evidence="1">
    <location>
        <begin position="31"/>
        <end position="268"/>
    </location>
</feature>
<comment type="caution">
    <text evidence="3">The sequence shown here is derived from an EMBL/GenBank/DDBJ whole genome shotgun (WGS) entry which is preliminary data.</text>
</comment>
<sequence>MKSIFSRKSFLGASCALLALGALTPAASYAATFVDVDTELYLSVDSSGSVNTNEFNLQKQGYANAFLDTAIQNLIASSPKGISAAFGYWSSASQQQTAVASTWLRTAADAANFSALISATTRPFSSSTGIGKGIEFAANELLNNSFRGTRLVIDVSGDGTNNSGLSPSIARDAALLAGVTTINGLPIGNASLLSYYQNNVQGGANSFSILANDFASFDAAVKDKIFREIVVIPPTPPTSVPEPGLMIGLVGIGVAAFSLKRRNEETAS</sequence>
<evidence type="ECO:0000313" key="3">
    <source>
        <dbReference type="EMBL" id="PZO43187.1"/>
    </source>
</evidence>
<dbReference type="PROSITE" id="PS51318">
    <property type="entry name" value="TAT"/>
    <property type="match status" value="1"/>
</dbReference>
<dbReference type="Pfam" id="PF06707">
    <property type="entry name" value="DUF1194"/>
    <property type="match status" value="1"/>
</dbReference>
<organism evidence="3 4">
    <name type="scientific">Phormidesmis priestleyi</name>
    <dbReference type="NCBI Taxonomy" id="268141"/>
    <lineage>
        <taxon>Bacteria</taxon>
        <taxon>Bacillati</taxon>
        <taxon>Cyanobacteriota</taxon>
        <taxon>Cyanophyceae</taxon>
        <taxon>Leptolyngbyales</taxon>
        <taxon>Leptolyngbyaceae</taxon>
        <taxon>Phormidesmis</taxon>
    </lineage>
</organism>
<dbReference type="InterPro" id="IPR010607">
    <property type="entry name" value="DUF1194"/>
</dbReference>
<proteinExistence type="predicted"/>
<reference evidence="3 4" key="2">
    <citation type="submission" date="2018-06" db="EMBL/GenBank/DDBJ databases">
        <title>Metagenomic assembly of (sub)arctic Cyanobacteria and their associated microbiome from non-axenic cultures.</title>
        <authorList>
            <person name="Baurain D."/>
        </authorList>
    </citation>
    <scope>NUCLEOTIDE SEQUENCE [LARGE SCALE GENOMIC DNA]</scope>
    <source>
        <strain evidence="3">ULC027bin1</strain>
    </source>
</reference>
<evidence type="ECO:0000313" key="4">
    <source>
        <dbReference type="Proteomes" id="UP000249794"/>
    </source>
</evidence>
<evidence type="ECO:0000259" key="2">
    <source>
        <dbReference type="PROSITE" id="PS50234"/>
    </source>
</evidence>
<dbReference type="SUPFAM" id="SSF53300">
    <property type="entry name" value="vWA-like"/>
    <property type="match status" value="1"/>
</dbReference>
<dbReference type="InterPro" id="IPR013424">
    <property type="entry name" value="Ice-binding_C"/>
</dbReference>
<dbReference type="PROSITE" id="PS50234">
    <property type="entry name" value="VWFA"/>
    <property type="match status" value="1"/>
</dbReference>
<dbReference type="AlphaFoldDB" id="A0A2W4WJ20"/>
<evidence type="ECO:0000256" key="1">
    <source>
        <dbReference type="SAM" id="SignalP"/>
    </source>
</evidence>
<name>A0A2W4WJ20_9CYAN</name>
<dbReference type="Gene3D" id="3.40.50.410">
    <property type="entry name" value="von Willebrand factor, type A domain"/>
    <property type="match status" value="1"/>
</dbReference>
<dbReference type="InterPro" id="IPR006311">
    <property type="entry name" value="TAT_signal"/>
</dbReference>
<keyword evidence="1" id="KW-0732">Signal</keyword>
<dbReference type="Pfam" id="PF07589">
    <property type="entry name" value="PEP-CTERM"/>
    <property type="match status" value="1"/>
</dbReference>
<dbReference type="Proteomes" id="UP000249794">
    <property type="component" value="Unassembled WGS sequence"/>
</dbReference>
<protein>
    <submittedName>
        <fullName evidence="3">PEP-CTERM sorting domain-containing protein</fullName>
    </submittedName>
</protein>
<gene>
    <name evidence="3" type="ORF">DCF15_22565</name>
</gene>